<dbReference type="GO" id="GO:0022623">
    <property type="term" value="C:proteasome-activating nucleotidase complex"/>
    <property type="evidence" value="ECO:0007669"/>
    <property type="project" value="UniProtKB-UniRule"/>
</dbReference>
<dbReference type="HAMAP" id="MF_00553">
    <property type="entry name" value="PAN"/>
    <property type="match status" value="1"/>
</dbReference>
<protein>
    <recommendedName>
        <fullName evidence="10">Proteasome-activating nucleotidase</fullName>
        <shortName evidence="10">PAN</shortName>
    </recommendedName>
    <alternativeName>
        <fullName evidence="10">Proteasomal ATPase</fullName>
    </alternativeName>
    <alternativeName>
        <fullName evidence="10">Proteasome regulatory ATPase</fullName>
    </alternativeName>
    <alternativeName>
        <fullName evidence="10">Proteasome regulatory particle</fullName>
    </alternativeName>
</protein>
<dbReference type="Proteomes" id="UP000006903">
    <property type="component" value="Chromosome"/>
</dbReference>
<dbReference type="AlphaFoldDB" id="B8D663"/>
<evidence type="ECO:0000313" key="13">
    <source>
        <dbReference type="EMBL" id="ACL11594.1"/>
    </source>
</evidence>
<evidence type="ECO:0000256" key="3">
    <source>
        <dbReference type="ARBA" id="ARBA00010044"/>
    </source>
</evidence>
<dbReference type="Pfam" id="PF17862">
    <property type="entry name" value="AAA_lid_3"/>
    <property type="match status" value="1"/>
</dbReference>
<evidence type="ECO:0000259" key="12">
    <source>
        <dbReference type="SMART" id="SM00382"/>
    </source>
</evidence>
<dbReference type="InterPro" id="IPR003959">
    <property type="entry name" value="ATPase_AAA_core"/>
</dbReference>
<dbReference type="GO" id="GO:0005737">
    <property type="term" value="C:cytoplasm"/>
    <property type="evidence" value="ECO:0007669"/>
    <property type="project" value="UniProtKB-SubCell"/>
</dbReference>
<proteinExistence type="inferred from homology"/>
<dbReference type="InterPro" id="IPR032501">
    <property type="entry name" value="Prot_ATP_ID_OB_2nd"/>
</dbReference>
<evidence type="ECO:0000256" key="5">
    <source>
        <dbReference type="ARBA" id="ARBA00022741"/>
    </source>
</evidence>
<dbReference type="EMBL" id="CP001140">
    <property type="protein sequence ID" value="ACL11594.1"/>
    <property type="molecule type" value="Genomic_DNA"/>
</dbReference>
<dbReference type="Gene3D" id="3.40.50.300">
    <property type="entry name" value="P-loop containing nucleotide triphosphate hydrolases"/>
    <property type="match status" value="1"/>
</dbReference>
<dbReference type="SMART" id="SM00382">
    <property type="entry name" value="AAA"/>
    <property type="match status" value="1"/>
</dbReference>
<dbReference type="InterPro" id="IPR003960">
    <property type="entry name" value="ATPase_AAA_CS"/>
</dbReference>
<evidence type="ECO:0000256" key="9">
    <source>
        <dbReference type="ARBA" id="ARBA00023186"/>
    </source>
</evidence>
<dbReference type="GO" id="GO:0043335">
    <property type="term" value="P:protein unfolding"/>
    <property type="evidence" value="ECO:0007669"/>
    <property type="project" value="UniProtKB-UniRule"/>
</dbReference>
<evidence type="ECO:0000256" key="2">
    <source>
        <dbReference type="ARBA" id="ARBA00006914"/>
    </source>
</evidence>
<dbReference type="NCBIfam" id="NF003069">
    <property type="entry name" value="PRK03992.1"/>
    <property type="match status" value="1"/>
</dbReference>
<organism evidence="13 14">
    <name type="scientific">Desulfurococcus amylolyticus (strain DSM 18924 / JCM 16383 / VKM B-2413 / 1221n)</name>
    <name type="common">Desulfurococcus kamchatkensis</name>
    <dbReference type="NCBI Taxonomy" id="490899"/>
    <lineage>
        <taxon>Archaea</taxon>
        <taxon>Thermoproteota</taxon>
        <taxon>Thermoprotei</taxon>
        <taxon>Desulfurococcales</taxon>
        <taxon>Desulfurococcaceae</taxon>
        <taxon>Desulfurococcus</taxon>
    </lineage>
</organism>
<comment type="similarity">
    <text evidence="3">In the C-terminal section; belongs to the peptidase M41 family.</text>
</comment>
<dbReference type="eggNOG" id="arCOG01306">
    <property type="taxonomic scope" value="Archaea"/>
</dbReference>
<evidence type="ECO:0000256" key="8">
    <source>
        <dbReference type="ARBA" id="ARBA00023054"/>
    </source>
</evidence>
<comment type="function">
    <text evidence="10">ATPase which is responsible for recognizing, binding, unfolding and translocation of substrate proteins into the archaeal 20S proteasome core particle. Is essential for opening the gate of the 20S proteasome via an interaction with its C-terminus, thereby allowing substrate entry and access to the site of proteolysis. Thus, the C-termini of the proteasomal ATPase function like a 'key in a lock' to induce gate opening and therefore regulate proteolysis. Unfolding activity requires energy from ATP hydrolysis, whereas ATP binding alone promotes ATPase-20S proteasome association which triggers gate opening, and supports translocation of unfolded substrates.</text>
</comment>
<feature type="binding site" evidence="10">
    <location>
        <begin position="195"/>
        <end position="200"/>
    </location>
    <ligand>
        <name>ATP</name>
        <dbReference type="ChEBI" id="CHEBI:30616"/>
    </ligand>
</feature>
<keyword evidence="9 10" id="KW-0143">Chaperone</keyword>
<keyword evidence="7 10" id="KW-0647">Proteasome</keyword>
<dbReference type="InterPro" id="IPR050221">
    <property type="entry name" value="26S_Proteasome_ATPase"/>
</dbReference>
<comment type="similarity">
    <text evidence="2 10 11">Belongs to the AAA ATPase family.</text>
</comment>
<dbReference type="GO" id="GO:0016887">
    <property type="term" value="F:ATP hydrolysis activity"/>
    <property type="evidence" value="ECO:0007669"/>
    <property type="project" value="UniProtKB-UniRule"/>
</dbReference>
<dbReference type="InterPro" id="IPR027417">
    <property type="entry name" value="P-loop_NTPase"/>
</dbReference>
<name>B8D663_DESA1</name>
<sequence>MRALYEGFKAMSSDMGKDNRDNIIEKLDAVVSGEDYIKYLESKIRLLEMEREKLLMKVNYYKSELEKLISPPLIEGVIEYVLGDGRAVVKSTTGPNLVVAIADNIDKNLIKPGVRVALNQRGSAIVEVLPSYTDTYVQLMEVIEKPSVRYEDIGGLSEQIRELREVVELPLKNPKLFEEIGIEPPKGVLLYGPPGCGKTMLAKAVAAESNATFIAIVGSELVQKFIGEGARIVRELFELARKKAPSIVFIDELDAIAAKRIDIGTSGEREVQRTLMQLLAEIDGFRPLDRVKIIAATNRIDILDPAILRPGRLDRIVEVPLPDFNGRIEIFRIHTRRMKLAENIDFQELARMTDGFTGAEIKAVVTEAGYNAIRDNRRQVTMNDFLKAIEKVRSKKKLRRIEEYAENKEDKEVPLIFQ</sequence>
<feature type="domain" description="AAA+ ATPase" evidence="12">
    <location>
        <begin position="184"/>
        <end position="323"/>
    </location>
</feature>
<accession>B8D663</accession>
<dbReference type="KEGG" id="dka:DKAM_1268"/>
<dbReference type="SUPFAM" id="SSF52540">
    <property type="entry name" value="P-loop containing nucleoside triphosphate hydrolases"/>
    <property type="match status" value="1"/>
</dbReference>
<dbReference type="Pfam" id="PF00004">
    <property type="entry name" value="AAA"/>
    <property type="match status" value="1"/>
</dbReference>
<keyword evidence="8" id="KW-0175">Coiled coil</keyword>
<evidence type="ECO:0000256" key="1">
    <source>
        <dbReference type="ARBA" id="ARBA00004496"/>
    </source>
</evidence>
<comment type="subcellular location">
    <subcellularLocation>
        <location evidence="1 10">Cytoplasm</location>
    </subcellularLocation>
</comment>
<dbReference type="InterPro" id="IPR023501">
    <property type="entry name" value="Nucleotidase_PAN"/>
</dbReference>
<evidence type="ECO:0000256" key="10">
    <source>
        <dbReference type="HAMAP-Rule" id="MF_00553"/>
    </source>
</evidence>
<evidence type="ECO:0000256" key="6">
    <source>
        <dbReference type="ARBA" id="ARBA00022840"/>
    </source>
</evidence>
<dbReference type="HOGENOM" id="CLU_000688_2_2_2"/>
<comment type="subunit">
    <text evidence="10">Homohexamer. The hexameric complex has a two-ring architecture resembling a top hat that caps the 20S proteasome core at one or both ends. Upon ATP-binding, the C-terminus of PAN interacts with the alpha-rings of the proteasome core by binding to the intersubunit pockets.</text>
</comment>
<dbReference type="GO" id="GO:0005524">
    <property type="term" value="F:ATP binding"/>
    <property type="evidence" value="ECO:0007669"/>
    <property type="project" value="UniProtKB-UniRule"/>
</dbReference>
<evidence type="ECO:0000256" key="11">
    <source>
        <dbReference type="RuleBase" id="RU003651"/>
    </source>
</evidence>
<dbReference type="GO" id="GO:0010498">
    <property type="term" value="P:proteasomal protein catabolic process"/>
    <property type="evidence" value="ECO:0007669"/>
    <property type="project" value="UniProtKB-UniRule"/>
</dbReference>
<reference evidence="13 14" key="1">
    <citation type="journal article" date="2009" name="J. Bacteriol.">
        <title>Complete genome sequence of the anaerobic, protein-degrading hyperthermophilic crenarchaeon Desulfurococcus kamchatkensis.</title>
        <authorList>
            <person name="Ravin N.V."/>
            <person name="Mardanov A.V."/>
            <person name="Beletsky A.V."/>
            <person name="Kublanov I.V."/>
            <person name="Kolganova T.V."/>
            <person name="Lebedinsky A.V."/>
            <person name="Chernyh N.A."/>
            <person name="Bonch-Osmolovskaya E.A."/>
            <person name="Skryabin K.G."/>
        </authorList>
    </citation>
    <scope>NUCLEOTIDE SEQUENCE [LARGE SCALE GENOMIC DNA]</scope>
    <source>
        <strain evidence="14">DSM 18924 / JCM 16383 / VKM B-2413 / 1221n</strain>
    </source>
</reference>
<dbReference type="InterPro" id="IPR041569">
    <property type="entry name" value="AAA_lid_3"/>
</dbReference>
<dbReference type="FunFam" id="3.40.50.300:FF:000033">
    <property type="entry name" value="26S protease regulatory subunit 6B"/>
    <property type="match status" value="1"/>
</dbReference>
<dbReference type="PROSITE" id="PS00674">
    <property type="entry name" value="AAA"/>
    <property type="match status" value="1"/>
</dbReference>
<feature type="binding site" evidence="10">
    <location>
        <position position="334"/>
    </location>
    <ligand>
        <name>ATP</name>
        <dbReference type="ChEBI" id="CHEBI:30616"/>
    </ligand>
</feature>
<dbReference type="PANTHER" id="PTHR23073">
    <property type="entry name" value="26S PROTEASOME REGULATORY SUBUNIT"/>
    <property type="match status" value="1"/>
</dbReference>
<keyword evidence="4 10" id="KW-0963">Cytoplasm</keyword>
<evidence type="ECO:0000256" key="4">
    <source>
        <dbReference type="ARBA" id="ARBA00022490"/>
    </source>
</evidence>
<evidence type="ECO:0000313" key="14">
    <source>
        <dbReference type="Proteomes" id="UP000006903"/>
    </source>
</evidence>
<gene>
    <name evidence="10" type="primary">pan</name>
    <name evidence="13" type="ordered locus">DKAM_1268</name>
</gene>
<dbReference type="Gene3D" id="1.10.8.60">
    <property type="match status" value="1"/>
</dbReference>
<keyword evidence="5 10" id="KW-0547">Nucleotide-binding</keyword>
<dbReference type="FunFam" id="1.10.8.60:FF:000001">
    <property type="entry name" value="ATP-dependent zinc metalloprotease FtsH"/>
    <property type="match status" value="1"/>
</dbReference>
<dbReference type="InterPro" id="IPR012340">
    <property type="entry name" value="NA-bd_OB-fold"/>
</dbReference>
<dbReference type="InterPro" id="IPR003593">
    <property type="entry name" value="AAA+_ATPase"/>
</dbReference>
<evidence type="ECO:0000256" key="7">
    <source>
        <dbReference type="ARBA" id="ARBA00022942"/>
    </source>
</evidence>
<dbReference type="NCBIfam" id="TIGR01242">
    <property type="entry name" value="proteasome-activating nucleotidase"/>
    <property type="match status" value="1"/>
</dbReference>
<comment type="domain">
    <text evidence="10">Consists of three main regions, an N-terminal coiled-coil domain that may assist in substrate recognition, an interdomain involved in PAN hexamerization, and a C-terminal ATPase domain of the AAA type.</text>
</comment>
<dbReference type="STRING" id="490899.DKAM_1268"/>
<keyword evidence="6 10" id="KW-0067">ATP-binding</keyword>
<dbReference type="Gene3D" id="2.40.50.140">
    <property type="entry name" value="Nucleic acid-binding proteins"/>
    <property type="match status" value="1"/>
</dbReference>
<dbReference type="Pfam" id="PF16450">
    <property type="entry name" value="Prot_ATP_ID_OB_C"/>
    <property type="match status" value="1"/>
</dbReference>